<dbReference type="InterPro" id="IPR051628">
    <property type="entry name" value="LUBAC_E3_Ligases"/>
</dbReference>
<dbReference type="Pfam" id="PF22191">
    <property type="entry name" value="IBR_1"/>
    <property type="match status" value="1"/>
</dbReference>
<evidence type="ECO:0000259" key="11">
    <source>
        <dbReference type="PROSITE" id="PS51873"/>
    </source>
</evidence>
<dbReference type="Gene3D" id="1.20.120.1750">
    <property type="match status" value="1"/>
</dbReference>
<dbReference type="CDD" id="cd20335">
    <property type="entry name" value="BRcat_RBR"/>
    <property type="match status" value="1"/>
</dbReference>
<evidence type="ECO:0000256" key="2">
    <source>
        <dbReference type="ARBA" id="ARBA00022679"/>
    </source>
</evidence>
<evidence type="ECO:0000313" key="12">
    <source>
        <dbReference type="EMBL" id="CAH0057155.1"/>
    </source>
</evidence>
<dbReference type="GO" id="GO:0000151">
    <property type="term" value="C:ubiquitin ligase complex"/>
    <property type="evidence" value="ECO:0007669"/>
    <property type="project" value="TreeGrafter"/>
</dbReference>
<dbReference type="GO" id="GO:0004842">
    <property type="term" value="F:ubiquitin-protein transferase activity"/>
    <property type="evidence" value="ECO:0007669"/>
    <property type="project" value="TreeGrafter"/>
</dbReference>
<name>A0A9N9ZL35_9HYPO</name>
<dbReference type="InterPro" id="IPR036855">
    <property type="entry name" value="Znf_CCCH_sf"/>
</dbReference>
<dbReference type="CDD" id="cd16449">
    <property type="entry name" value="RING-HC"/>
    <property type="match status" value="1"/>
</dbReference>
<keyword evidence="5 8" id="KW-0863">Zinc-finger</keyword>
<dbReference type="Gene3D" id="3.30.40.10">
    <property type="entry name" value="Zinc/RING finger domain, C3HC4 (zinc finger)"/>
    <property type="match status" value="1"/>
</dbReference>
<dbReference type="SUPFAM" id="SSF90229">
    <property type="entry name" value="CCCH zinc finger"/>
    <property type="match status" value="1"/>
</dbReference>
<dbReference type="SMART" id="SM00647">
    <property type="entry name" value="IBR"/>
    <property type="match status" value="2"/>
</dbReference>
<evidence type="ECO:0008006" key="14">
    <source>
        <dbReference type="Google" id="ProtNLM"/>
    </source>
</evidence>
<dbReference type="GO" id="GO:0008270">
    <property type="term" value="F:zinc ion binding"/>
    <property type="evidence" value="ECO:0007669"/>
    <property type="project" value="UniProtKB-KW"/>
</dbReference>
<dbReference type="SMART" id="SM00356">
    <property type="entry name" value="ZnF_C3H1"/>
    <property type="match status" value="2"/>
</dbReference>
<dbReference type="PANTHER" id="PTHR22770">
    <property type="entry name" value="UBIQUITIN CONJUGATING ENZYME 7 INTERACTING PROTEIN-RELATED"/>
    <property type="match status" value="1"/>
</dbReference>
<dbReference type="Proteomes" id="UP000775872">
    <property type="component" value="Unassembled WGS sequence"/>
</dbReference>
<reference evidence="12" key="1">
    <citation type="submission" date="2021-10" db="EMBL/GenBank/DDBJ databases">
        <authorList>
            <person name="Piombo E."/>
        </authorList>
    </citation>
    <scope>NUCLEOTIDE SEQUENCE</scope>
</reference>
<dbReference type="CDD" id="cd22585">
    <property type="entry name" value="Rcat_RBR_DEAH12-like"/>
    <property type="match status" value="1"/>
</dbReference>
<feature type="domain" description="C3H1-type" evidence="10">
    <location>
        <begin position="65"/>
        <end position="92"/>
    </location>
</feature>
<evidence type="ECO:0000256" key="5">
    <source>
        <dbReference type="ARBA" id="ARBA00022771"/>
    </source>
</evidence>
<proteinExistence type="predicted"/>
<keyword evidence="3 8" id="KW-0479">Metal-binding</keyword>
<evidence type="ECO:0000256" key="6">
    <source>
        <dbReference type="ARBA" id="ARBA00022786"/>
    </source>
</evidence>
<dbReference type="PROSITE" id="PS00028">
    <property type="entry name" value="ZINC_FINGER_C2H2_1"/>
    <property type="match status" value="1"/>
</dbReference>
<comment type="pathway">
    <text evidence="1">Protein modification; protein ubiquitination.</text>
</comment>
<evidence type="ECO:0000256" key="1">
    <source>
        <dbReference type="ARBA" id="ARBA00004906"/>
    </source>
</evidence>
<accession>A0A9N9ZL35</accession>
<dbReference type="InterPro" id="IPR044066">
    <property type="entry name" value="TRIAD_supradom"/>
</dbReference>
<dbReference type="AlphaFoldDB" id="A0A9N9ZL35"/>
<dbReference type="EMBL" id="CABFOC020000074">
    <property type="protein sequence ID" value="CAH0057155.1"/>
    <property type="molecule type" value="Genomic_DNA"/>
</dbReference>
<dbReference type="InterPro" id="IPR013087">
    <property type="entry name" value="Znf_C2H2_type"/>
</dbReference>
<dbReference type="GO" id="GO:0043130">
    <property type="term" value="F:ubiquitin binding"/>
    <property type="evidence" value="ECO:0007669"/>
    <property type="project" value="TreeGrafter"/>
</dbReference>
<protein>
    <recommendedName>
        <fullName evidence="14">RING-type E3 ubiquitin transferase</fullName>
    </recommendedName>
</protein>
<feature type="region of interest" description="Disordered" evidence="9">
    <location>
        <begin position="96"/>
        <end position="115"/>
    </location>
</feature>
<feature type="zinc finger region" description="C3H1-type" evidence="8">
    <location>
        <begin position="16"/>
        <end position="43"/>
    </location>
</feature>
<comment type="caution">
    <text evidence="12">The sequence shown here is derived from an EMBL/GenBank/DDBJ whole genome shotgun (WGS) entry which is preliminary data.</text>
</comment>
<feature type="zinc finger region" description="C3H1-type" evidence="8">
    <location>
        <begin position="65"/>
        <end position="92"/>
    </location>
</feature>
<dbReference type="Pfam" id="PF01485">
    <property type="entry name" value="IBR"/>
    <property type="match status" value="1"/>
</dbReference>
<dbReference type="InterPro" id="IPR013083">
    <property type="entry name" value="Znf_RING/FYVE/PHD"/>
</dbReference>
<dbReference type="SUPFAM" id="SSF57850">
    <property type="entry name" value="RING/U-box"/>
    <property type="match status" value="2"/>
</dbReference>
<sequence>MQSSEAAFAQAFEVTPLQQMNCRYFALGACKYGDGCRYGHPEPIRKIPNDEFAALEISHEPTSDSRQQIPCKFFAWGHCKRGLACSFAHAATPEHSQHANEDFEEPEDGDSGARELGGAIVQFGDGATVSAVSLRTEFYSFRLNYLPGGATLESVAALLADVGVNIEPNKTRVTAMTGNDASVCSSAEINTAEPTSLEEMRMKFVAVPGGKDIEVVGIPQRIVQSSNTHTIDCRRVHCSWYRPVRTAWLDFGNESIAERVSRGFRSGRYKIGDREVTASEPSGTTMRALQAYTVTLTNLPPYITKEKILCIIGRNLLPRNIEISEPAYNEEEDTAIAQIQSLLTSVGEVEGDPVVSRSGLKRFKIQAKFAHEADARTAVSKLHDSALPFYSRGRLTVQLVISAKFKVLNRVYQAVEQRIKEQRQAWMDSKAFLRVYPPSAAFTCLKLEGQDAKQVASVKQELDVILAGCVVEHNGQAVWREAWGKMKNISSILKPIEQAFDVFICRDTLRRQLRAYGPSKSCMEAAKRLEELMHIDNEFRFEIPLGSGDFRWACQGGHNELSSALDPKPVTLDVVSNPKRIIIHGNQEDYERALALLHGAKKQLTRVTTTDKDCSACWTEAECPVRTQCGHVYCSGCFEALCSSKSATDSDMLIRCVGAEDTCRRILPLSELREHLSSTTLEDILGASFSSYIARNASEFRYCPTPDCDMVYRVAKEGAKVPPAHTCGKCLISLCTSCHASHENQSCAEHKSQIPDPRVETLKKNLGIKDCPKCKTSMEKIDGCDHMTCQGCGAHICWKCLESFKSGRDCYAHLNRIHGGIMDVPRGL</sequence>
<feature type="domain" description="RING-type" evidence="11">
    <location>
        <begin position="610"/>
        <end position="824"/>
    </location>
</feature>
<evidence type="ECO:0000313" key="13">
    <source>
        <dbReference type="Proteomes" id="UP000775872"/>
    </source>
</evidence>
<keyword evidence="6" id="KW-0833">Ubl conjugation pathway</keyword>
<evidence type="ECO:0000256" key="7">
    <source>
        <dbReference type="ARBA" id="ARBA00022833"/>
    </source>
</evidence>
<evidence type="ECO:0000256" key="8">
    <source>
        <dbReference type="PROSITE-ProRule" id="PRU00723"/>
    </source>
</evidence>
<organism evidence="12 13">
    <name type="scientific">Clonostachys solani</name>
    <dbReference type="NCBI Taxonomy" id="160281"/>
    <lineage>
        <taxon>Eukaryota</taxon>
        <taxon>Fungi</taxon>
        <taxon>Dikarya</taxon>
        <taxon>Ascomycota</taxon>
        <taxon>Pezizomycotina</taxon>
        <taxon>Sordariomycetes</taxon>
        <taxon>Hypocreomycetidae</taxon>
        <taxon>Hypocreales</taxon>
        <taxon>Bionectriaceae</taxon>
        <taxon>Clonostachys</taxon>
    </lineage>
</organism>
<dbReference type="PROSITE" id="PS50103">
    <property type="entry name" value="ZF_C3H1"/>
    <property type="match status" value="2"/>
</dbReference>
<dbReference type="InterPro" id="IPR002867">
    <property type="entry name" value="IBR_dom"/>
</dbReference>
<keyword evidence="13" id="KW-1185">Reference proteome</keyword>
<dbReference type="PROSITE" id="PS51873">
    <property type="entry name" value="TRIAD"/>
    <property type="match status" value="1"/>
</dbReference>
<dbReference type="InterPro" id="IPR000571">
    <property type="entry name" value="Znf_CCCH"/>
</dbReference>
<dbReference type="GO" id="GO:0043161">
    <property type="term" value="P:proteasome-mediated ubiquitin-dependent protein catabolic process"/>
    <property type="evidence" value="ECO:0007669"/>
    <property type="project" value="TreeGrafter"/>
</dbReference>
<dbReference type="PANTHER" id="PTHR22770:SF13">
    <property type="entry name" value="RING-TYPE DOMAIN-CONTAINING PROTEIN"/>
    <property type="match status" value="1"/>
</dbReference>
<dbReference type="Gene3D" id="4.10.1000.10">
    <property type="entry name" value="Zinc finger, CCCH-type"/>
    <property type="match status" value="2"/>
</dbReference>
<evidence type="ECO:0000259" key="10">
    <source>
        <dbReference type="PROSITE" id="PS50103"/>
    </source>
</evidence>
<dbReference type="GO" id="GO:0097039">
    <property type="term" value="P:protein linear polyubiquitination"/>
    <property type="evidence" value="ECO:0007669"/>
    <property type="project" value="TreeGrafter"/>
</dbReference>
<keyword evidence="2" id="KW-0808">Transferase</keyword>
<dbReference type="OrthoDB" id="1431934at2759"/>
<evidence type="ECO:0000256" key="3">
    <source>
        <dbReference type="ARBA" id="ARBA00022723"/>
    </source>
</evidence>
<evidence type="ECO:0000256" key="4">
    <source>
        <dbReference type="ARBA" id="ARBA00022737"/>
    </source>
</evidence>
<gene>
    <name evidence="12" type="ORF">CSOL1703_00006926</name>
</gene>
<keyword evidence="4" id="KW-0677">Repeat</keyword>
<evidence type="ECO:0000256" key="9">
    <source>
        <dbReference type="SAM" id="MobiDB-lite"/>
    </source>
</evidence>
<keyword evidence="7 8" id="KW-0862">Zinc</keyword>
<feature type="domain" description="C3H1-type" evidence="10">
    <location>
        <begin position="16"/>
        <end position="43"/>
    </location>
</feature>